<dbReference type="Gene3D" id="3.20.20.80">
    <property type="entry name" value="Glycosidases"/>
    <property type="match status" value="1"/>
</dbReference>
<evidence type="ECO:0000313" key="17">
    <source>
        <dbReference type="EMBL" id="PPU82858.1"/>
    </source>
</evidence>
<dbReference type="InterPro" id="IPR040999">
    <property type="entry name" value="Mak_N_cap"/>
</dbReference>
<dbReference type="Gene3D" id="2.60.40.1180">
    <property type="entry name" value="Golgi alpha-mannosidase II"/>
    <property type="match status" value="1"/>
</dbReference>
<organism evidence="17 18">
    <name type="scientific">Xanthomonas sacchari</name>
    <dbReference type="NCBI Taxonomy" id="56458"/>
    <lineage>
        <taxon>Bacteria</taxon>
        <taxon>Pseudomonadati</taxon>
        <taxon>Pseudomonadota</taxon>
        <taxon>Gammaproteobacteria</taxon>
        <taxon>Lysobacterales</taxon>
        <taxon>Lysobacteraceae</taxon>
        <taxon>Xanthomonas</taxon>
    </lineage>
</organism>
<evidence type="ECO:0000256" key="10">
    <source>
        <dbReference type="ARBA" id="ARBA00022837"/>
    </source>
</evidence>
<evidence type="ECO:0000256" key="8">
    <source>
        <dbReference type="ARBA" id="ARBA00022723"/>
    </source>
</evidence>
<dbReference type="OrthoDB" id="9805159at2"/>
<dbReference type="InterPro" id="IPR011009">
    <property type="entry name" value="Kinase-like_dom_sf"/>
</dbReference>
<dbReference type="InterPro" id="IPR006047">
    <property type="entry name" value="GH13_cat_dom"/>
</dbReference>
<evidence type="ECO:0000256" key="6">
    <source>
        <dbReference type="ARBA" id="ARBA00013882"/>
    </source>
</evidence>
<dbReference type="GeneID" id="93880595"/>
<dbReference type="STRING" id="56458.SB85_16105"/>
<dbReference type="InterPro" id="IPR013780">
    <property type="entry name" value="Glyco_hydro_b"/>
</dbReference>
<dbReference type="Gene3D" id="3.90.1200.10">
    <property type="match status" value="1"/>
</dbReference>
<evidence type="ECO:0000259" key="16">
    <source>
        <dbReference type="SMART" id="SM00642"/>
    </source>
</evidence>
<dbReference type="SUPFAM" id="SSF51445">
    <property type="entry name" value="(Trans)glycosidases"/>
    <property type="match status" value="1"/>
</dbReference>
<dbReference type="EC" id="2.7.1.175" evidence="4"/>
<dbReference type="Gene3D" id="3.90.400.10">
    <property type="entry name" value="Oligo-1,6-glucosidase, Domain 2"/>
    <property type="match status" value="1"/>
</dbReference>
<proteinExistence type="inferred from homology"/>
<dbReference type="InterPro" id="IPR017853">
    <property type="entry name" value="GH"/>
</dbReference>
<evidence type="ECO:0000256" key="4">
    <source>
        <dbReference type="ARBA" id="ARBA00011962"/>
    </source>
</evidence>
<dbReference type="InterPro" id="IPR012810">
    <property type="entry name" value="TreS/a-amylase_N"/>
</dbReference>
<keyword evidence="9" id="KW-0547">Nucleotide-binding</keyword>
<dbReference type="InterPro" id="IPR032091">
    <property type="entry name" value="Malt_amylase-like_C"/>
</dbReference>
<dbReference type="EC" id="5.4.99.16" evidence="5"/>
<reference evidence="17 18" key="1">
    <citation type="submission" date="2016-08" db="EMBL/GenBank/DDBJ databases">
        <authorList>
            <person name="Seilhamer J.J."/>
        </authorList>
    </citation>
    <scope>NUCLEOTIDE SEQUENCE [LARGE SCALE GENOMIC DNA]</scope>
    <source>
        <strain evidence="17 18">CFBP4641</strain>
    </source>
</reference>
<evidence type="ECO:0000256" key="13">
    <source>
        <dbReference type="ARBA" id="ARBA00031251"/>
    </source>
</evidence>
<dbReference type="Pfam" id="PF18085">
    <property type="entry name" value="Mak_N_cap"/>
    <property type="match status" value="1"/>
</dbReference>
<dbReference type="FunFam" id="3.20.20.80:FF:000055">
    <property type="entry name" value="Trehalose synthase"/>
    <property type="match status" value="1"/>
</dbReference>
<evidence type="ECO:0000256" key="15">
    <source>
        <dbReference type="ARBA" id="ARBA00049067"/>
    </source>
</evidence>
<dbReference type="GO" id="GO:0005975">
    <property type="term" value="P:carbohydrate metabolic process"/>
    <property type="evidence" value="ECO:0007669"/>
    <property type="project" value="InterPro"/>
</dbReference>
<evidence type="ECO:0000256" key="7">
    <source>
        <dbReference type="ARBA" id="ARBA00022679"/>
    </source>
</evidence>
<evidence type="ECO:0000256" key="2">
    <source>
        <dbReference type="ARBA" id="ARBA00005496"/>
    </source>
</evidence>
<evidence type="ECO:0000256" key="14">
    <source>
        <dbReference type="ARBA" id="ARBA00031378"/>
    </source>
</evidence>
<keyword evidence="11" id="KW-0067">ATP-binding</keyword>
<comment type="caution">
    <text evidence="17">The sequence shown here is derived from an EMBL/GenBank/DDBJ whole genome shotgun (WGS) entry which is preliminary data.</text>
</comment>
<dbReference type="GO" id="GO:0046872">
    <property type="term" value="F:metal ion binding"/>
    <property type="evidence" value="ECO:0007669"/>
    <property type="project" value="UniProtKB-KW"/>
</dbReference>
<name>A0A2P5Z4U6_9XANT</name>
<evidence type="ECO:0000256" key="5">
    <source>
        <dbReference type="ARBA" id="ARBA00012619"/>
    </source>
</evidence>
<comment type="catalytic activity">
    <reaction evidence="1">
        <text>D-maltose = alpha,alpha-trehalose</text>
        <dbReference type="Rhea" id="RHEA:15145"/>
        <dbReference type="ChEBI" id="CHEBI:16551"/>
        <dbReference type="ChEBI" id="CHEBI:17306"/>
        <dbReference type="EC" id="5.4.99.16"/>
    </reaction>
</comment>
<evidence type="ECO:0000256" key="3">
    <source>
        <dbReference type="ARBA" id="ARBA00006219"/>
    </source>
</evidence>
<evidence type="ECO:0000256" key="12">
    <source>
        <dbReference type="ARBA" id="ARBA00023235"/>
    </source>
</evidence>
<dbReference type="SUPFAM" id="SSF51011">
    <property type="entry name" value="Glycosyl hydrolase domain"/>
    <property type="match status" value="1"/>
</dbReference>
<dbReference type="PANTHER" id="PTHR10357:SF219">
    <property type="entry name" value="MALTOSE ALPHA-D-GLUCOSYLTRANSFERASE"/>
    <property type="match status" value="1"/>
</dbReference>
<dbReference type="GO" id="GO:0047471">
    <property type="term" value="F:maltose alpha-D-glucosyltransferase activity"/>
    <property type="evidence" value="ECO:0007669"/>
    <property type="project" value="UniProtKB-EC"/>
</dbReference>
<accession>A0A2P5Z4U6</accession>
<sequence length="1117" mass="125184">MNVAAPSSPQLEPRAPAGDARWYKDAIIYQVHVKSFFDSNDDGIGDFPGLISKLDYIADLGVDTIWLLPFYPSPRRDDGYDIAEYMAVHPDYGSIADFQRFVEQAHARGIRIVTELVINHTSDQHPWFQRARMAPAGSPERAFYVWSDSDQDYAGTRIIFCDTEKSNWTWDPEAGQYFWHRFYSHQPDLNFDNPAVLEAVLEVMRFWLDLGVDGLRLDAVPYLIEREGTSNENLPETHAILRRIRATLDAEYPDRMLLAEANMWPEDTQQYFGENADECHMAFHFPLMPRMYMAIAREDRFPITDIMRQTPEIPESCQWAIFLRNHDELTLEMVTDSERDYLWQTYAADRRARINLGIRRRLAPLLERDRRRIELMTSLLLTMPGTPVLYYGDEIGMGDNIHLGDRDGVRTPMQWSIDRNGGFSRADPAALVLPPIMDPLYGFQAVNVEAQQRDQYSLLTWTRRVLSVRKRYRAFGRGALRFLYPGNRRLLAYLRCHEDETVLCVANLSHTLQAVELDLSEFEGRVPVDILGGGSFPPIGRLTYLLTVPAFGFYAFQLVGNATLPDWHVPAPVPLPDYQTLVLRNGTDSAGLQAHLPTLERDILPAWLSTRRWFAAKDRALRSVRIARRTPLSGGDGLTLLEIEAELDDGAHERYILPLGIVWEREQPSVLAEQLALARVRHGREVGYLTDAFALKPFTLSMLAALRDKAELRVDGEAGTEATAERIRFCPTPALQRVDIPADPEIRWLSAEQSNSSLIVGDAAVFKLLRRVSAGINPEIEIGERLTALGYANAAPLLGHVARVEADGSETTLALLQGFVRNQGDAWRWTLDHLARGAEEYDAAQDDSARLESVAGYDAFAALVGRRLAELHAVLAQPTDAPAFAPQPVDADAAQQVVDGVVHEVQAMWDTLLAHRDANDDPAEHAAVDSLLAERARLDAWLQQAPSLLSGALLTRVHGDFHLGQILVAFDDVVLIDFEGEPAKSLDERRAKASPLHDVAGFLRSLDYASEVSARGEEGTAARVGAGLDTAQEAYLAAFRSRASAAFLAAYRAVLDASPHPWVAPAAFEATTLLFLIEKACYEIRYEAANRPAWIMVPIQGLLRILDRFPAPQESIR</sequence>
<dbReference type="CDD" id="cd11334">
    <property type="entry name" value="AmyAc_TreS"/>
    <property type="match status" value="1"/>
</dbReference>
<evidence type="ECO:0000256" key="1">
    <source>
        <dbReference type="ARBA" id="ARBA00001595"/>
    </source>
</evidence>
<comment type="catalytic activity">
    <reaction evidence="15">
        <text>D-maltose + ATP = alpha-maltose 1-phosphate + ADP + H(+)</text>
        <dbReference type="Rhea" id="RHEA:31915"/>
        <dbReference type="ChEBI" id="CHEBI:15378"/>
        <dbReference type="ChEBI" id="CHEBI:17306"/>
        <dbReference type="ChEBI" id="CHEBI:30616"/>
        <dbReference type="ChEBI" id="CHEBI:63576"/>
        <dbReference type="ChEBI" id="CHEBI:456216"/>
        <dbReference type="EC" id="2.7.1.175"/>
    </reaction>
</comment>
<keyword evidence="7 17" id="KW-0808">Transferase</keyword>
<dbReference type="SUPFAM" id="SSF56112">
    <property type="entry name" value="Protein kinase-like (PK-like)"/>
    <property type="match status" value="1"/>
</dbReference>
<evidence type="ECO:0000313" key="18">
    <source>
        <dbReference type="Proteomes" id="UP000247346"/>
    </source>
</evidence>
<keyword evidence="12" id="KW-0413">Isomerase</keyword>
<evidence type="ECO:0000256" key="11">
    <source>
        <dbReference type="ARBA" id="ARBA00022840"/>
    </source>
</evidence>
<dbReference type="InterPro" id="IPR045857">
    <property type="entry name" value="O16G_dom_2"/>
</dbReference>
<keyword evidence="10" id="KW-0106">Calcium</keyword>
<dbReference type="InterPro" id="IPR012811">
    <property type="entry name" value="TreS_maltokin_C_dom"/>
</dbReference>
<dbReference type="AlphaFoldDB" id="A0A2P5Z4U6"/>
<dbReference type="PANTHER" id="PTHR10357">
    <property type="entry name" value="ALPHA-AMYLASE FAMILY MEMBER"/>
    <property type="match status" value="1"/>
</dbReference>
<comment type="similarity">
    <text evidence="3">Belongs to the aminoglycoside phosphotransferase family.</text>
</comment>
<dbReference type="EMBL" id="MDEK01000007">
    <property type="protein sequence ID" value="PPU82858.1"/>
    <property type="molecule type" value="Genomic_DNA"/>
</dbReference>
<dbReference type="Proteomes" id="UP000247346">
    <property type="component" value="Unassembled WGS sequence"/>
</dbReference>
<dbReference type="NCBIfam" id="TIGR02457">
    <property type="entry name" value="TreS_Cterm"/>
    <property type="match status" value="1"/>
</dbReference>
<protein>
    <recommendedName>
        <fullName evidence="6">Maltokinase</fullName>
        <ecNumber evidence="4">2.7.1.175</ecNumber>
        <ecNumber evidence="5">5.4.99.16</ecNumber>
    </recommendedName>
    <alternativeName>
        <fullName evidence="14">Maltose alpha-D-glucosyltransferase</fullName>
    </alternativeName>
    <alternativeName>
        <fullName evidence="13">Maltose-1-phosphate synthase</fullName>
    </alternativeName>
</protein>
<comment type="similarity">
    <text evidence="2">Belongs to the glycosyl hydrolase 13 family. TreS subfamily.</text>
</comment>
<feature type="domain" description="Glycosyl hydrolase family 13 catalytic" evidence="16">
    <location>
        <begin position="30"/>
        <end position="425"/>
    </location>
</feature>
<dbReference type="Pfam" id="PF00128">
    <property type="entry name" value="Alpha-amylase"/>
    <property type="match status" value="2"/>
</dbReference>
<dbReference type="GO" id="GO:0005524">
    <property type="term" value="F:ATP binding"/>
    <property type="evidence" value="ECO:0007669"/>
    <property type="project" value="UniProtKB-KW"/>
</dbReference>
<dbReference type="GO" id="GO:0016740">
    <property type="term" value="F:transferase activity"/>
    <property type="evidence" value="ECO:0007669"/>
    <property type="project" value="UniProtKB-KW"/>
</dbReference>
<dbReference type="Pfam" id="PF16657">
    <property type="entry name" value="Malt_amylase_C"/>
    <property type="match status" value="1"/>
</dbReference>
<dbReference type="SMART" id="SM00642">
    <property type="entry name" value="Aamy"/>
    <property type="match status" value="1"/>
</dbReference>
<evidence type="ECO:0000256" key="9">
    <source>
        <dbReference type="ARBA" id="ARBA00022741"/>
    </source>
</evidence>
<gene>
    <name evidence="17" type="primary">treS</name>
    <name evidence="17" type="ORF">XsacCFBP4641_09375</name>
</gene>
<dbReference type="RefSeq" id="WP_010340712.1">
    <property type="nucleotide sequence ID" value="NZ_CP132343.1"/>
</dbReference>
<keyword evidence="8" id="KW-0479">Metal-binding</keyword>
<dbReference type="NCBIfam" id="TIGR02456">
    <property type="entry name" value="treS_nterm"/>
    <property type="match status" value="1"/>
</dbReference>